<dbReference type="AlphaFoldDB" id="A0AAQ3WKF1"/>
<proteinExistence type="predicted"/>
<reference evidence="1 2" key="1">
    <citation type="submission" date="2024-02" db="EMBL/GenBank/DDBJ databases">
        <title>High-quality chromosome-scale genome assembly of Pensacola bahiagrass (Paspalum notatum Flugge var. saurae).</title>
        <authorList>
            <person name="Vega J.M."/>
            <person name="Podio M."/>
            <person name="Orjuela J."/>
            <person name="Siena L.A."/>
            <person name="Pessino S.C."/>
            <person name="Combes M.C."/>
            <person name="Mariac C."/>
            <person name="Albertini E."/>
            <person name="Pupilli F."/>
            <person name="Ortiz J.P.A."/>
            <person name="Leblanc O."/>
        </authorList>
    </citation>
    <scope>NUCLEOTIDE SEQUENCE [LARGE SCALE GENOMIC DNA]</scope>
    <source>
        <strain evidence="1">R1</strain>
        <tissue evidence="1">Leaf</tissue>
    </source>
</reference>
<dbReference type="Proteomes" id="UP001341281">
    <property type="component" value="Chromosome 03"/>
</dbReference>
<organism evidence="1 2">
    <name type="scientific">Paspalum notatum var. saurae</name>
    <dbReference type="NCBI Taxonomy" id="547442"/>
    <lineage>
        <taxon>Eukaryota</taxon>
        <taxon>Viridiplantae</taxon>
        <taxon>Streptophyta</taxon>
        <taxon>Embryophyta</taxon>
        <taxon>Tracheophyta</taxon>
        <taxon>Spermatophyta</taxon>
        <taxon>Magnoliopsida</taxon>
        <taxon>Liliopsida</taxon>
        <taxon>Poales</taxon>
        <taxon>Poaceae</taxon>
        <taxon>PACMAD clade</taxon>
        <taxon>Panicoideae</taxon>
        <taxon>Andropogonodae</taxon>
        <taxon>Paspaleae</taxon>
        <taxon>Paspalinae</taxon>
        <taxon>Paspalum</taxon>
    </lineage>
</organism>
<evidence type="ECO:0000313" key="2">
    <source>
        <dbReference type="Proteomes" id="UP001341281"/>
    </source>
</evidence>
<gene>
    <name evidence="1" type="ORF">U9M48_014106</name>
</gene>
<protein>
    <submittedName>
        <fullName evidence="1">Uncharacterized protein</fullName>
    </submittedName>
</protein>
<name>A0AAQ3WKF1_PASNO</name>
<keyword evidence="2" id="KW-1185">Reference proteome</keyword>
<dbReference type="EMBL" id="CP144747">
    <property type="protein sequence ID" value="WVZ64611.1"/>
    <property type="molecule type" value="Genomic_DNA"/>
</dbReference>
<sequence>MVLAYVSEDRESPPYFFTAVSSVYYGESKPINYKIRGIYIYSIKLEKKKLDGTLATRIAHIDKVKTTCIGIEEEEKERKKKDVLLE</sequence>
<accession>A0AAQ3WKF1</accession>
<evidence type="ECO:0000313" key="1">
    <source>
        <dbReference type="EMBL" id="WVZ64611.1"/>
    </source>
</evidence>